<dbReference type="OrthoDB" id="2112103at2"/>
<keyword evidence="3" id="KW-1185">Reference proteome</keyword>
<dbReference type="STRING" id="690567.1034"/>
<reference evidence="1 3" key="1">
    <citation type="submission" date="2015-03" db="EMBL/GenBank/DDBJ databases">
        <authorList>
            <person name="Strepis Nikolaos"/>
        </authorList>
    </citation>
    <scope>NUCLEOTIDE SEQUENCE [LARGE SCALE GENOMIC DNA]</scope>
    <source>
        <strain evidence="1 3">OL-4</strain>
    </source>
</reference>
<gene>
    <name evidence="2" type="ORF">1034</name>
    <name evidence="1" type="ORF">357</name>
</gene>
<dbReference type="AlphaFoldDB" id="A0A0E4C7M4"/>
<dbReference type="EMBL" id="CGIH01000018">
    <property type="protein sequence ID" value="CFX33400.1"/>
    <property type="molecule type" value="Genomic_DNA"/>
</dbReference>
<name>A0A0E4C7M4_9FIRM</name>
<dbReference type="NCBIfam" id="NF033453">
    <property type="entry name" value="BREX_3_BrxF"/>
    <property type="match status" value="1"/>
</dbReference>
<evidence type="ECO:0000313" key="1">
    <source>
        <dbReference type="EMBL" id="CFX06354.1"/>
    </source>
</evidence>
<proteinExistence type="predicted"/>
<sequence length="151" mass="17833">MKLEILLEQNRSNYYKMLVIIDNARQYEKITGALAPQGWQAFNVTDHILELVERIPENERKLRIGRIIKEWFKELPDQVILYDTSILFSPELGRLNPVGAFKYKSREKEIIVIMNGQVYGERVRYSEPGREDYSEIDLSELIHSKIEDVEF</sequence>
<evidence type="ECO:0000313" key="2">
    <source>
        <dbReference type="EMBL" id="CFX33400.1"/>
    </source>
</evidence>
<accession>A0A0E4C7M4</accession>
<dbReference type="Proteomes" id="UP000045545">
    <property type="component" value="Unassembled WGS sequence"/>
</dbReference>
<evidence type="ECO:0000313" key="3">
    <source>
        <dbReference type="Proteomes" id="UP000045545"/>
    </source>
</evidence>
<dbReference type="InterPro" id="IPR048067">
    <property type="entry name" value="BREX_3_BrxF"/>
</dbReference>
<protein>
    <submittedName>
        <fullName evidence="1">Uncharacterized</fullName>
    </submittedName>
</protein>
<dbReference type="RefSeq" id="WP_046495067.1">
    <property type="nucleotide sequence ID" value="NZ_CGIH01000004.1"/>
</dbReference>
<dbReference type="EMBL" id="CGIH01000004">
    <property type="protein sequence ID" value="CFX06354.1"/>
    <property type="molecule type" value="Genomic_DNA"/>
</dbReference>
<organism evidence="1 3">
    <name type="scientific">Syntrophomonas zehnderi OL-4</name>
    <dbReference type="NCBI Taxonomy" id="690567"/>
    <lineage>
        <taxon>Bacteria</taxon>
        <taxon>Bacillati</taxon>
        <taxon>Bacillota</taxon>
        <taxon>Clostridia</taxon>
        <taxon>Eubacteriales</taxon>
        <taxon>Syntrophomonadaceae</taxon>
        <taxon>Syntrophomonas</taxon>
    </lineage>
</organism>